<dbReference type="Gramene" id="RZC51843">
    <property type="protein sequence ID" value="RZC51843"/>
    <property type="gene ID" value="C5167_020264"/>
</dbReference>
<dbReference type="EMBL" id="CM010716">
    <property type="protein sequence ID" value="RZC51843.1"/>
    <property type="molecule type" value="Genomic_DNA"/>
</dbReference>
<evidence type="ECO:0000256" key="1">
    <source>
        <dbReference type="SAM" id="MobiDB-lite"/>
    </source>
</evidence>
<sequence>MDTVEHEHNVLTQNQKMDSGTFNANSSDIDDKYWNELLIDDFMGANKAENVDGHSPLEIDAEVEDFWCKSVHGLVEEMAYLGSTA</sequence>
<accession>A0A4Y7ISJ4</accession>
<dbReference type="AlphaFoldDB" id="A0A4Y7ISJ4"/>
<proteinExistence type="predicted"/>
<gene>
    <name evidence="2" type="ORF">C5167_020264</name>
</gene>
<feature type="compositionally biased region" description="Polar residues" evidence="1">
    <location>
        <begin position="10"/>
        <end position="23"/>
    </location>
</feature>
<organism evidence="2 3">
    <name type="scientific">Papaver somniferum</name>
    <name type="common">Opium poppy</name>
    <dbReference type="NCBI Taxonomy" id="3469"/>
    <lineage>
        <taxon>Eukaryota</taxon>
        <taxon>Viridiplantae</taxon>
        <taxon>Streptophyta</taxon>
        <taxon>Embryophyta</taxon>
        <taxon>Tracheophyta</taxon>
        <taxon>Spermatophyta</taxon>
        <taxon>Magnoliopsida</taxon>
        <taxon>Ranunculales</taxon>
        <taxon>Papaveraceae</taxon>
        <taxon>Papaveroideae</taxon>
        <taxon>Papaver</taxon>
    </lineage>
</organism>
<feature type="region of interest" description="Disordered" evidence="1">
    <location>
        <begin position="1"/>
        <end position="23"/>
    </location>
</feature>
<evidence type="ECO:0000313" key="2">
    <source>
        <dbReference type="EMBL" id="RZC51843.1"/>
    </source>
</evidence>
<protein>
    <submittedName>
        <fullName evidence="2">Uncharacterized protein</fullName>
    </submittedName>
</protein>
<evidence type="ECO:0000313" key="3">
    <source>
        <dbReference type="Proteomes" id="UP000316621"/>
    </source>
</evidence>
<name>A0A4Y7ISJ4_PAPSO</name>
<keyword evidence="3" id="KW-1185">Reference proteome</keyword>
<dbReference type="Proteomes" id="UP000316621">
    <property type="component" value="Chromosome 2"/>
</dbReference>
<reference evidence="2 3" key="1">
    <citation type="journal article" date="2018" name="Science">
        <title>The opium poppy genome and morphinan production.</title>
        <authorList>
            <person name="Guo L."/>
            <person name="Winzer T."/>
            <person name="Yang X."/>
            <person name="Li Y."/>
            <person name="Ning Z."/>
            <person name="He Z."/>
            <person name="Teodor R."/>
            <person name="Lu Y."/>
            <person name="Bowser T.A."/>
            <person name="Graham I.A."/>
            <person name="Ye K."/>
        </authorList>
    </citation>
    <scope>NUCLEOTIDE SEQUENCE [LARGE SCALE GENOMIC DNA]</scope>
    <source>
        <strain evidence="3">cv. HN1</strain>
        <tissue evidence="2">Leaves</tissue>
    </source>
</reference>